<evidence type="ECO:0000256" key="5">
    <source>
        <dbReference type="ARBA" id="ARBA00022839"/>
    </source>
</evidence>
<dbReference type="SUPFAM" id="SSF47819">
    <property type="entry name" value="HRDC-like"/>
    <property type="match status" value="2"/>
</dbReference>
<keyword evidence="1 6" id="KW-0963">Cytoplasm</keyword>
<dbReference type="InterPro" id="IPR010997">
    <property type="entry name" value="HRDC-like_sf"/>
</dbReference>
<dbReference type="Pfam" id="PF01612">
    <property type="entry name" value="DNA_pol_A_exo1"/>
    <property type="match status" value="1"/>
</dbReference>
<dbReference type="NCBIfam" id="TIGR01388">
    <property type="entry name" value="rnd"/>
    <property type="match status" value="1"/>
</dbReference>
<dbReference type="InterPro" id="IPR048579">
    <property type="entry name" value="RNAseD_HRDC_C"/>
</dbReference>
<keyword evidence="4 6" id="KW-0378">Hydrolase</keyword>
<dbReference type="PANTHER" id="PTHR47649:SF1">
    <property type="entry name" value="RIBONUCLEASE D"/>
    <property type="match status" value="1"/>
</dbReference>
<dbReference type="GO" id="GO:0008408">
    <property type="term" value="F:3'-5' exonuclease activity"/>
    <property type="evidence" value="ECO:0007669"/>
    <property type="project" value="InterPro"/>
</dbReference>
<comment type="catalytic activity">
    <reaction evidence="6">
        <text>Exonucleolytic cleavage that removes extra residues from the 3'-terminus of tRNA to produce 5'-mononucleotides.</text>
        <dbReference type="EC" id="3.1.13.5"/>
    </reaction>
</comment>
<dbReference type="Pfam" id="PF00570">
    <property type="entry name" value="HRDC"/>
    <property type="match status" value="1"/>
</dbReference>
<dbReference type="Gene3D" id="1.10.150.80">
    <property type="entry name" value="HRDC domain"/>
    <property type="match status" value="2"/>
</dbReference>
<feature type="domain" description="HRDC" evidence="7">
    <location>
        <begin position="211"/>
        <end position="290"/>
    </location>
</feature>
<comment type="subcellular location">
    <subcellularLocation>
        <location evidence="6">Cytoplasm</location>
    </subcellularLocation>
</comment>
<evidence type="ECO:0000259" key="7">
    <source>
        <dbReference type="PROSITE" id="PS50967"/>
    </source>
</evidence>
<evidence type="ECO:0000256" key="4">
    <source>
        <dbReference type="ARBA" id="ARBA00022801"/>
    </source>
</evidence>
<dbReference type="SUPFAM" id="SSF53098">
    <property type="entry name" value="Ribonuclease H-like"/>
    <property type="match status" value="1"/>
</dbReference>
<evidence type="ECO:0000256" key="2">
    <source>
        <dbReference type="ARBA" id="ARBA00022694"/>
    </source>
</evidence>
<sequence length="384" mass="44046">MLNYRLITTDIDLQQICELARRHERVALDTEFVRTRTYYPQLGLIQLYDGQNLSLIDPLAIGQWQPFVDLLADREVVKILHACSEDLEVFLHAFSQLPTPMVDTQVLAAFNGRPLSCGFAALVAEYQQVVLDKSESRTDWLARPLSEKQCEYAAADVYWLLPMAARLIEETAEAGWSEAARHECVALCRRRQEIVDPELAYRDIGNAWQLRTRQLACLQKLASWRLRKARERDMAVNFVVREENLWQVARYMPGSLGELDQLGLSGPEIRYHGKMLLSLVQQTAALPEEQWPAPLVNIIDQPGYRALFKRIKEFILQVSQQSGLSVELLASRRQINQLLSWHWHLIPDQRSPELLSGWREQLFGVALRELLARDGETDATSSVL</sequence>
<dbReference type="Proteomes" id="UP000294555">
    <property type="component" value="Unassembled WGS sequence"/>
</dbReference>
<proteinExistence type="inferred from homology"/>
<dbReference type="InterPro" id="IPR044876">
    <property type="entry name" value="HRDC_dom_sf"/>
</dbReference>
<dbReference type="InterPro" id="IPR012337">
    <property type="entry name" value="RNaseH-like_sf"/>
</dbReference>
<dbReference type="InterPro" id="IPR006292">
    <property type="entry name" value="RNase_D"/>
</dbReference>
<dbReference type="SMART" id="SM00474">
    <property type="entry name" value="35EXOc"/>
    <property type="match status" value="1"/>
</dbReference>
<dbReference type="GO" id="GO:0005737">
    <property type="term" value="C:cytoplasm"/>
    <property type="evidence" value="ECO:0007669"/>
    <property type="project" value="UniProtKB-SubCell"/>
</dbReference>
<dbReference type="HAMAP" id="MF_01899">
    <property type="entry name" value="RNase_D"/>
    <property type="match status" value="1"/>
</dbReference>
<dbReference type="SMART" id="SM00341">
    <property type="entry name" value="HRDC"/>
    <property type="match status" value="1"/>
</dbReference>
<dbReference type="InterPro" id="IPR002121">
    <property type="entry name" value="HRDC_dom"/>
</dbReference>
<dbReference type="GO" id="GO:0042780">
    <property type="term" value="P:tRNA 3'-end processing"/>
    <property type="evidence" value="ECO:0007669"/>
    <property type="project" value="UniProtKB-UniRule"/>
</dbReference>
<keyword evidence="2 6" id="KW-0819">tRNA processing</keyword>
<dbReference type="FunFam" id="3.30.420.10:FF:000060">
    <property type="entry name" value="Ribonuclease D"/>
    <property type="match status" value="1"/>
</dbReference>
<keyword evidence="3 6" id="KW-0540">Nuclease</keyword>
<dbReference type="GO" id="GO:0003676">
    <property type="term" value="F:nucleic acid binding"/>
    <property type="evidence" value="ECO:0007669"/>
    <property type="project" value="InterPro"/>
</dbReference>
<accession>A0A4R1NCS8</accession>
<protein>
    <recommendedName>
        <fullName evidence="6">Ribonuclease D</fullName>
        <shortName evidence="6">RNase D</shortName>
        <ecNumber evidence="6">3.1.13.5</ecNumber>
    </recommendedName>
</protein>
<dbReference type="EMBL" id="SJOI01000001">
    <property type="protein sequence ID" value="TCL02386.1"/>
    <property type="molecule type" value="Genomic_DNA"/>
</dbReference>
<dbReference type="InterPro" id="IPR002562">
    <property type="entry name" value="3'-5'_exonuclease_dom"/>
</dbReference>
<keyword evidence="5 6" id="KW-0269">Exonuclease</keyword>
<keyword evidence="9" id="KW-1185">Reference proteome</keyword>
<dbReference type="PANTHER" id="PTHR47649">
    <property type="entry name" value="RIBONUCLEASE D"/>
    <property type="match status" value="1"/>
</dbReference>
<dbReference type="EC" id="3.1.13.5" evidence="6"/>
<dbReference type="AlphaFoldDB" id="A0A4R1NCS8"/>
<gene>
    <name evidence="6" type="primary">rnd</name>
    <name evidence="8" type="ORF">EZJ58_0400</name>
</gene>
<dbReference type="PROSITE" id="PS50967">
    <property type="entry name" value="HRDC"/>
    <property type="match status" value="1"/>
</dbReference>
<dbReference type="InterPro" id="IPR036397">
    <property type="entry name" value="RNaseH_sf"/>
</dbReference>
<dbReference type="Pfam" id="PF21293">
    <property type="entry name" value="RNAseD_HRDC_C"/>
    <property type="match status" value="1"/>
</dbReference>
<reference evidence="8 9" key="1">
    <citation type="submission" date="2019-02" db="EMBL/GenBank/DDBJ databases">
        <title>Investigation of anaerobic lignin degradation for improved lignocellulosic biofuels.</title>
        <authorList>
            <person name="Deangelis K."/>
        </authorList>
    </citation>
    <scope>NUCLEOTIDE SEQUENCE [LARGE SCALE GENOMIC DNA]</scope>
    <source>
        <strain evidence="8 9">159R</strain>
    </source>
</reference>
<comment type="cofactor">
    <cofactor evidence="6">
        <name>a divalent metal cation</name>
        <dbReference type="ChEBI" id="CHEBI:60240"/>
    </cofactor>
</comment>
<name>A0A4R1NCS8_9GAMM</name>
<dbReference type="CDD" id="cd06142">
    <property type="entry name" value="RNaseD_exo"/>
    <property type="match status" value="1"/>
</dbReference>
<dbReference type="GO" id="GO:0033890">
    <property type="term" value="F:ribonuclease D activity"/>
    <property type="evidence" value="ECO:0007669"/>
    <property type="project" value="UniProtKB-UniRule"/>
</dbReference>
<dbReference type="OrthoDB" id="9800549at2"/>
<comment type="similarity">
    <text evidence="6">Belongs to the RNase D family.</text>
</comment>
<evidence type="ECO:0000256" key="6">
    <source>
        <dbReference type="HAMAP-Rule" id="MF_01899"/>
    </source>
</evidence>
<dbReference type="GO" id="GO:0000166">
    <property type="term" value="F:nucleotide binding"/>
    <property type="evidence" value="ECO:0007669"/>
    <property type="project" value="InterPro"/>
</dbReference>
<dbReference type="NCBIfam" id="NF008089">
    <property type="entry name" value="PRK10829.1"/>
    <property type="match status" value="1"/>
</dbReference>
<dbReference type="Gene3D" id="3.30.420.10">
    <property type="entry name" value="Ribonuclease H-like superfamily/Ribonuclease H"/>
    <property type="match status" value="1"/>
</dbReference>
<evidence type="ECO:0000313" key="8">
    <source>
        <dbReference type="EMBL" id="TCL02386.1"/>
    </source>
</evidence>
<evidence type="ECO:0000256" key="1">
    <source>
        <dbReference type="ARBA" id="ARBA00022490"/>
    </source>
</evidence>
<dbReference type="InterPro" id="IPR051086">
    <property type="entry name" value="RNase_D-like"/>
</dbReference>
<evidence type="ECO:0000256" key="3">
    <source>
        <dbReference type="ARBA" id="ARBA00022722"/>
    </source>
</evidence>
<organism evidence="8 9">
    <name type="scientific">Sodalis ligni</name>
    <dbReference type="NCBI Taxonomy" id="2697027"/>
    <lineage>
        <taxon>Bacteria</taxon>
        <taxon>Pseudomonadati</taxon>
        <taxon>Pseudomonadota</taxon>
        <taxon>Gammaproteobacteria</taxon>
        <taxon>Enterobacterales</taxon>
        <taxon>Bruguierivoracaceae</taxon>
        <taxon>Sodalis</taxon>
    </lineage>
</organism>
<dbReference type="RefSeq" id="WP_132921340.1">
    <property type="nucleotide sequence ID" value="NZ_SJOI01000001.1"/>
</dbReference>
<comment type="function">
    <text evidence="6">Exonuclease involved in the 3' processing of various precursor tRNAs. Initiates hydrolysis at the 3'-terminus of an RNA molecule and releases 5'-mononucleotides.</text>
</comment>
<evidence type="ECO:0000313" key="9">
    <source>
        <dbReference type="Proteomes" id="UP000294555"/>
    </source>
</evidence>
<comment type="caution">
    <text evidence="8">The sequence shown here is derived from an EMBL/GenBank/DDBJ whole genome shotgun (WGS) entry which is preliminary data.</text>
</comment>